<gene>
    <name evidence="2" type="ORF">AVEN_143758_1</name>
</gene>
<accession>A0A4Y2AP41</accession>
<feature type="region of interest" description="Disordered" evidence="1">
    <location>
        <begin position="58"/>
        <end position="92"/>
    </location>
</feature>
<dbReference type="EMBL" id="BGPR01000025">
    <property type="protein sequence ID" value="GBL81500.1"/>
    <property type="molecule type" value="Genomic_DNA"/>
</dbReference>
<comment type="caution">
    <text evidence="2">The sequence shown here is derived from an EMBL/GenBank/DDBJ whole genome shotgun (WGS) entry which is preliminary data.</text>
</comment>
<evidence type="ECO:0000313" key="3">
    <source>
        <dbReference type="Proteomes" id="UP000499080"/>
    </source>
</evidence>
<sequence length="92" mass="10550">MRNPDDKLTDYSTTERVNWKLGVKSFKYQLKRSVSSIKLTIEEFLTFIPEIDGMLNSRPNVPSADPDDYTAFSRPITSTAEPQLIEKSDNYS</sequence>
<proteinExistence type="predicted"/>
<evidence type="ECO:0000313" key="2">
    <source>
        <dbReference type="EMBL" id="GBL81500.1"/>
    </source>
</evidence>
<dbReference type="Proteomes" id="UP000499080">
    <property type="component" value="Unassembled WGS sequence"/>
</dbReference>
<dbReference type="AlphaFoldDB" id="A0A4Y2AP41"/>
<keyword evidence="3" id="KW-1185">Reference proteome</keyword>
<protein>
    <submittedName>
        <fullName evidence="2">Uncharacterized protein</fullName>
    </submittedName>
</protein>
<organism evidence="2 3">
    <name type="scientific">Araneus ventricosus</name>
    <name type="common">Orbweaver spider</name>
    <name type="synonym">Epeira ventricosa</name>
    <dbReference type="NCBI Taxonomy" id="182803"/>
    <lineage>
        <taxon>Eukaryota</taxon>
        <taxon>Metazoa</taxon>
        <taxon>Ecdysozoa</taxon>
        <taxon>Arthropoda</taxon>
        <taxon>Chelicerata</taxon>
        <taxon>Arachnida</taxon>
        <taxon>Araneae</taxon>
        <taxon>Araneomorphae</taxon>
        <taxon>Entelegynae</taxon>
        <taxon>Araneoidea</taxon>
        <taxon>Araneidae</taxon>
        <taxon>Araneus</taxon>
    </lineage>
</organism>
<evidence type="ECO:0000256" key="1">
    <source>
        <dbReference type="SAM" id="MobiDB-lite"/>
    </source>
</evidence>
<name>A0A4Y2AP41_ARAVE</name>
<reference evidence="2 3" key="1">
    <citation type="journal article" date="2019" name="Sci. Rep.">
        <title>Orb-weaving spider Araneus ventricosus genome elucidates the spidroin gene catalogue.</title>
        <authorList>
            <person name="Kono N."/>
            <person name="Nakamura H."/>
            <person name="Ohtoshi R."/>
            <person name="Moran D.A.P."/>
            <person name="Shinohara A."/>
            <person name="Yoshida Y."/>
            <person name="Fujiwara M."/>
            <person name="Mori M."/>
            <person name="Tomita M."/>
            <person name="Arakawa K."/>
        </authorList>
    </citation>
    <scope>NUCLEOTIDE SEQUENCE [LARGE SCALE GENOMIC DNA]</scope>
</reference>